<dbReference type="Proteomes" id="UP001232725">
    <property type="component" value="Unassembled WGS sequence"/>
</dbReference>
<gene>
    <name evidence="1" type="ORF">Q9R02_01640</name>
</gene>
<protein>
    <submittedName>
        <fullName evidence="1">Uncharacterized protein</fullName>
    </submittedName>
</protein>
<dbReference type="EMBL" id="JAVALS010000001">
    <property type="protein sequence ID" value="MDP5225858.1"/>
    <property type="molecule type" value="Genomic_DNA"/>
</dbReference>
<sequence length="61" mass="6370">MCRAVKCAVCGKTTWSGCGEHVAAVKSGVAVTQWCDGRHSAAERAEATTGRGGLFARIFGR</sequence>
<dbReference type="PANTHER" id="PTHR34724">
    <property type="entry name" value="OS12G0596101 PROTEIN"/>
    <property type="match status" value="1"/>
</dbReference>
<evidence type="ECO:0000313" key="1">
    <source>
        <dbReference type="EMBL" id="MDP5225858.1"/>
    </source>
</evidence>
<proteinExistence type="predicted"/>
<reference evidence="1 2" key="1">
    <citation type="submission" date="2023-08" db="EMBL/GenBank/DDBJ databases">
        <title>Arthrobacter horti sp. nov., isolated from forest soil.</title>
        <authorList>
            <person name="Park M."/>
        </authorList>
    </citation>
    <scope>NUCLEOTIDE SEQUENCE [LARGE SCALE GENOMIC DNA]</scope>
    <source>
        <strain evidence="1 2">YJM1</strain>
    </source>
</reference>
<name>A0ABT9IJV1_9MICC</name>
<comment type="caution">
    <text evidence="1">The sequence shown here is derived from an EMBL/GenBank/DDBJ whole genome shotgun (WGS) entry which is preliminary data.</text>
</comment>
<organism evidence="1 2">
    <name type="scientific">Arthrobacter horti</name>
    <dbReference type="NCBI Taxonomy" id="3068273"/>
    <lineage>
        <taxon>Bacteria</taxon>
        <taxon>Bacillati</taxon>
        <taxon>Actinomycetota</taxon>
        <taxon>Actinomycetes</taxon>
        <taxon>Micrococcales</taxon>
        <taxon>Micrococcaceae</taxon>
        <taxon>Arthrobacter</taxon>
    </lineage>
</organism>
<evidence type="ECO:0000313" key="2">
    <source>
        <dbReference type="Proteomes" id="UP001232725"/>
    </source>
</evidence>
<dbReference type="PANTHER" id="PTHR34724:SF2">
    <property type="entry name" value="OS12G0596101 PROTEIN"/>
    <property type="match status" value="1"/>
</dbReference>
<keyword evidence="2" id="KW-1185">Reference proteome</keyword>
<accession>A0ABT9IJV1</accession>